<organism evidence="1 2">
    <name type="scientific">Cupriavidus lacunae</name>
    <dbReference type="NCBI Taxonomy" id="2666307"/>
    <lineage>
        <taxon>Bacteria</taxon>
        <taxon>Pseudomonadati</taxon>
        <taxon>Pseudomonadota</taxon>
        <taxon>Betaproteobacteria</taxon>
        <taxon>Burkholderiales</taxon>
        <taxon>Burkholderiaceae</taxon>
        <taxon>Cupriavidus</taxon>
    </lineage>
</organism>
<protein>
    <submittedName>
        <fullName evidence="1">Uncharacterized protein</fullName>
    </submittedName>
</protein>
<dbReference type="Proteomes" id="UP000255165">
    <property type="component" value="Unassembled WGS sequence"/>
</dbReference>
<dbReference type="AlphaFoldDB" id="A0A370NWU8"/>
<keyword evidence="2" id="KW-1185">Reference proteome</keyword>
<name>A0A370NWU8_9BURK</name>
<accession>A0A370NWU8</accession>
<comment type="caution">
    <text evidence="1">The sequence shown here is derived from an EMBL/GenBank/DDBJ whole genome shotgun (WGS) entry which is preliminary data.</text>
</comment>
<dbReference type="EMBL" id="QKWJ01000011">
    <property type="protein sequence ID" value="RDK10074.1"/>
    <property type="molecule type" value="Genomic_DNA"/>
</dbReference>
<gene>
    <name evidence="1" type="ORF">DN412_11930</name>
</gene>
<evidence type="ECO:0000313" key="2">
    <source>
        <dbReference type="Proteomes" id="UP000255165"/>
    </source>
</evidence>
<evidence type="ECO:0000313" key="1">
    <source>
        <dbReference type="EMBL" id="RDK10074.1"/>
    </source>
</evidence>
<sequence>MTLLITTIIIRIRQLFVRTWVMSDTDVTASTRCIEVDGDRFAYRRIPSSPWRSSALPCTATTIIK</sequence>
<reference evidence="2" key="1">
    <citation type="submission" date="2018-06" db="EMBL/GenBank/DDBJ databases">
        <authorList>
            <person name="Feng T."/>
            <person name="Jeon C.O."/>
        </authorList>
    </citation>
    <scope>NUCLEOTIDE SEQUENCE [LARGE SCALE GENOMIC DNA]</scope>
    <source>
        <strain evidence="2">S23</strain>
    </source>
</reference>
<proteinExistence type="predicted"/>